<name>A0A6N4DFY3_9GAMM</name>
<dbReference type="AlphaFoldDB" id="A0A6N4DFY3"/>
<feature type="non-terminal residue" evidence="2">
    <location>
        <position position="219"/>
    </location>
</feature>
<evidence type="ECO:0008006" key="4">
    <source>
        <dbReference type="Google" id="ProtNLM"/>
    </source>
</evidence>
<dbReference type="Proteomes" id="UP000241514">
    <property type="component" value="Unassembled WGS sequence"/>
</dbReference>
<gene>
    <name evidence="2" type="ORF">C9928_07390</name>
</gene>
<organism evidence="2 3">
    <name type="scientific">Pseudidiomarina aestuarii</name>
    <dbReference type="NCBI Taxonomy" id="624146"/>
    <lineage>
        <taxon>Bacteria</taxon>
        <taxon>Pseudomonadati</taxon>
        <taxon>Pseudomonadota</taxon>
        <taxon>Gammaproteobacteria</taxon>
        <taxon>Alteromonadales</taxon>
        <taxon>Idiomarinaceae</taxon>
        <taxon>Pseudidiomarina</taxon>
    </lineage>
</organism>
<accession>A0A6N4DFY3</accession>
<reference evidence="2 3" key="1">
    <citation type="submission" date="2018-03" db="EMBL/GenBank/DDBJ databases">
        <title>Cross-interface Injection: A General Nanoliter Liquid Handling Method Applied to Single Cells Genome Amplification Automated Nanoliter Liquid Handling Applied to Single Cell Multiple Displacement Amplification.</title>
        <authorList>
            <person name="Yun J."/>
            <person name="Xu P."/>
            <person name="Xu J."/>
            <person name="Dai X."/>
            <person name="Wang Y."/>
            <person name="Zheng X."/>
            <person name="Cao C."/>
            <person name="Yi Q."/>
            <person name="Zhu Y."/>
            <person name="Wang L."/>
            <person name="Dong Z."/>
            <person name="Huang Y."/>
            <person name="Huang L."/>
            <person name="Du W."/>
        </authorList>
    </citation>
    <scope>NUCLEOTIDE SEQUENCE [LARGE SCALE GENOMIC DNA]</scope>
    <source>
        <strain evidence="2 3">A9-4</strain>
    </source>
</reference>
<evidence type="ECO:0000313" key="3">
    <source>
        <dbReference type="Proteomes" id="UP000241514"/>
    </source>
</evidence>
<protein>
    <recommendedName>
        <fullName evidence="4">Lytic murein transglycosylase</fullName>
    </recommendedName>
</protein>
<keyword evidence="1" id="KW-0732">Signal</keyword>
<evidence type="ECO:0000256" key="1">
    <source>
        <dbReference type="SAM" id="SignalP"/>
    </source>
</evidence>
<feature type="signal peptide" evidence="1">
    <location>
        <begin position="1"/>
        <end position="21"/>
    </location>
</feature>
<evidence type="ECO:0000313" key="2">
    <source>
        <dbReference type="EMBL" id="PTB87721.1"/>
    </source>
</evidence>
<proteinExistence type="predicted"/>
<comment type="caution">
    <text evidence="2">The sequence shown here is derived from an EMBL/GenBank/DDBJ whole genome shotgun (WGS) entry which is preliminary data.</text>
</comment>
<dbReference type="EMBL" id="PYVG01000180">
    <property type="protein sequence ID" value="PTB87721.1"/>
    <property type="molecule type" value="Genomic_DNA"/>
</dbReference>
<feature type="chain" id="PRO_5026967881" description="Lytic murein transglycosylase" evidence="1">
    <location>
        <begin position="22"/>
        <end position="219"/>
    </location>
</feature>
<sequence length="219" mass="24559">MTTPRLAFAVVAFIVTAPAYSQSCDDSIVPQALELVRQQPKTGQEFSERLSQMDSYYQTCPEHPWVNALAAVTDTQAYELITRSNNGQPNQQAISFLSRALLRSNVYFDTPTVERKERFNLQLSNGMGNLRHEDIAKNRNTIFDHLMTLGRTNRIHPYLSGTEALQCTSGREGDTQRIGFAIKSKNDLVFLPFIDQFADACRATGDPKRTLAIAVQARV</sequence>